<keyword evidence="1" id="KW-0539">Nucleus</keyword>
<dbReference type="EMBL" id="WVTA01000011">
    <property type="protein sequence ID" value="KAK3203503.1"/>
    <property type="molecule type" value="Genomic_DNA"/>
</dbReference>
<name>A0AAN6LUS9_9PLEO</name>
<dbReference type="Proteomes" id="UP001280581">
    <property type="component" value="Unassembled WGS sequence"/>
</dbReference>
<dbReference type="InterPro" id="IPR007219">
    <property type="entry name" value="XnlR_reg_dom"/>
</dbReference>
<evidence type="ECO:0000259" key="3">
    <source>
        <dbReference type="SMART" id="SM00906"/>
    </source>
</evidence>
<dbReference type="SMART" id="SM00906">
    <property type="entry name" value="Fungal_trans"/>
    <property type="match status" value="1"/>
</dbReference>
<dbReference type="GO" id="GO:0006351">
    <property type="term" value="P:DNA-templated transcription"/>
    <property type="evidence" value="ECO:0007669"/>
    <property type="project" value="InterPro"/>
</dbReference>
<proteinExistence type="predicted"/>
<evidence type="ECO:0000313" key="4">
    <source>
        <dbReference type="EMBL" id="KAK3203503.1"/>
    </source>
</evidence>
<dbReference type="GO" id="GO:0003677">
    <property type="term" value="F:DNA binding"/>
    <property type="evidence" value="ECO:0007669"/>
    <property type="project" value="InterPro"/>
</dbReference>
<keyword evidence="5" id="KW-1185">Reference proteome</keyword>
<reference evidence="4 5" key="1">
    <citation type="submission" date="2021-02" db="EMBL/GenBank/DDBJ databases">
        <title>Genome assembly of Pseudopithomyces chartarum.</title>
        <authorList>
            <person name="Jauregui R."/>
            <person name="Singh J."/>
            <person name="Voisey C."/>
        </authorList>
    </citation>
    <scope>NUCLEOTIDE SEQUENCE [LARGE SCALE GENOMIC DNA]</scope>
    <source>
        <strain evidence="4 5">AGR01</strain>
    </source>
</reference>
<dbReference type="AlphaFoldDB" id="A0AAN6LUS9"/>
<dbReference type="CDD" id="cd12148">
    <property type="entry name" value="fungal_TF_MHR"/>
    <property type="match status" value="1"/>
</dbReference>
<evidence type="ECO:0000256" key="1">
    <source>
        <dbReference type="ARBA" id="ARBA00023242"/>
    </source>
</evidence>
<accession>A0AAN6LUS9</accession>
<dbReference type="InterPro" id="IPR050987">
    <property type="entry name" value="AtrR-like"/>
</dbReference>
<comment type="caution">
    <text evidence="4">The sequence shown here is derived from an EMBL/GenBank/DDBJ whole genome shotgun (WGS) entry which is preliminary data.</text>
</comment>
<dbReference type="GO" id="GO:0003700">
    <property type="term" value="F:DNA-binding transcription factor activity"/>
    <property type="evidence" value="ECO:0007669"/>
    <property type="project" value="InterPro"/>
</dbReference>
<sequence>MSTSGVQKRGSASTVRVRWPAIRVGRERDAVFGIKELQSEGEDEAAEEIRERVAEYERRIRNLESLLKERSEVQPQIMGQPLQPLPPSNLNDGMPLSTWVDNLRTEVEQYPLSGVLDLDPTLYEGPYQMNGEALSAVGSAVGQSGISNEASDESVLQSLDGLEPSAEFEEDAAILQDPLFQPASDLESLSIDDSIIVPTTTCDKSLPAPELGASLLAEFLVDFNTVFALYRPNEIAEHIRICYEGHADGTALAWASAYVVLGIAHRARAQSNVATPMDNELADYYLCRILPTVSGLLIAPPTLGLVQCLLGLSMLIRSSSHSQPSQIFISTALRIAQFLAYEDGEARDESVRDVEQERRVFWCAFMLDTVESIFSNAPTTHRREDIRAPFPDENPSDSLGSVVAAEGNWKINVFALRIRLALIQSKAIEEVFSVNARGSDLDTVAQSVLTQLESWRDNELFRMNPDQLMQLLYRSDLMHILAVEASYFATVFRIHAFLALGKNPLINPFSADVLAIIATQKEHGSYKDAERLLTHLTLIPHGDIGVCWMIKLPVVAAFTTVLSHHLHSPSKTLNTDTMRDYARILNTLRIMAEKSRDLELLRARDVCMAMFSRVETRLRVSWMEDRAGEGGL</sequence>
<evidence type="ECO:0000313" key="5">
    <source>
        <dbReference type="Proteomes" id="UP001280581"/>
    </source>
</evidence>
<dbReference type="GO" id="GO:0008270">
    <property type="term" value="F:zinc ion binding"/>
    <property type="evidence" value="ECO:0007669"/>
    <property type="project" value="InterPro"/>
</dbReference>
<dbReference type="Pfam" id="PF04082">
    <property type="entry name" value="Fungal_trans"/>
    <property type="match status" value="1"/>
</dbReference>
<evidence type="ECO:0000256" key="2">
    <source>
        <dbReference type="SAM" id="Coils"/>
    </source>
</evidence>
<organism evidence="4 5">
    <name type="scientific">Pseudopithomyces chartarum</name>
    <dbReference type="NCBI Taxonomy" id="1892770"/>
    <lineage>
        <taxon>Eukaryota</taxon>
        <taxon>Fungi</taxon>
        <taxon>Dikarya</taxon>
        <taxon>Ascomycota</taxon>
        <taxon>Pezizomycotina</taxon>
        <taxon>Dothideomycetes</taxon>
        <taxon>Pleosporomycetidae</taxon>
        <taxon>Pleosporales</taxon>
        <taxon>Massarineae</taxon>
        <taxon>Didymosphaeriaceae</taxon>
        <taxon>Pseudopithomyces</taxon>
    </lineage>
</organism>
<gene>
    <name evidence="4" type="ORF">GRF29_112g1471419</name>
</gene>
<keyword evidence="2" id="KW-0175">Coiled coil</keyword>
<feature type="domain" description="Xylanolytic transcriptional activator regulatory" evidence="3">
    <location>
        <begin position="325"/>
        <end position="397"/>
    </location>
</feature>
<dbReference type="PANTHER" id="PTHR46910:SF39">
    <property type="entry name" value="ZN(II)2CYS6 TRANSCRIPTION FACTOR (EUROFUNG)"/>
    <property type="match status" value="1"/>
</dbReference>
<feature type="coiled-coil region" evidence="2">
    <location>
        <begin position="39"/>
        <end position="73"/>
    </location>
</feature>
<protein>
    <recommendedName>
        <fullName evidence="3">Xylanolytic transcriptional activator regulatory domain-containing protein</fullName>
    </recommendedName>
</protein>
<dbReference type="PANTHER" id="PTHR46910">
    <property type="entry name" value="TRANSCRIPTION FACTOR PDR1"/>
    <property type="match status" value="1"/>
</dbReference>